<dbReference type="OrthoDB" id="552494at2759"/>
<dbReference type="InterPro" id="IPR027417">
    <property type="entry name" value="P-loop_NTPase"/>
</dbReference>
<gene>
    <name evidence="1" type="ORF">Vretifemale_16172</name>
</gene>
<accession>A0A8J4GMV4</accession>
<dbReference type="Proteomes" id="UP000747110">
    <property type="component" value="Unassembled WGS sequence"/>
</dbReference>
<dbReference type="EMBL" id="BNCP01000043">
    <property type="protein sequence ID" value="GIL88228.1"/>
    <property type="molecule type" value="Genomic_DNA"/>
</dbReference>
<organism evidence="1 2">
    <name type="scientific">Volvox reticuliferus</name>
    <dbReference type="NCBI Taxonomy" id="1737510"/>
    <lineage>
        <taxon>Eukaryota</taxon>
        <taxon>Viridiplantae</taxon>
        <taxon>Chlorophyta</taxon>
        <taxon>core chlorophytes</taxon>
        <taxon>Chlorophyceae</taxon>
        <taxon>CS clade</taxon>
        <taxon>Chlamydomonadales</taxon>
        <taxon>Volvocaceae</taxon>
        <taxon>Volvox</taxon>
    </lineage>
</organism>
<protein>
    <submittedName>
        <fullName evidence="1">Uncharacterized protein</fullName>
    </submittedName>
</protein>
<dbReference type="AlphaFoldDB" id="A0A8J4GMV4"/>
<comment type="caution">
    <text evidence="1">The sequence shown here is derived from an EMBL/GenBank/DDBJ whole genome shotgun (WGS) entry which is preliminary data.</text>
</comment>
<evidence type="ECO:0000313" key="1">
    <source>
        <dbReference type="EMBL" id="GIL88228.1"/>
    </source>
</evidence>
<proteinExistence type="predicted"/>
<reference evidence="1" key="1">
    <citation type="journal article" date="2021" name="Proc. Natl. Acad. Sci. U.S.A.">
        <title>Three genomes in the algal genus Volvox reveal the fate of a haploid sex-determining region after a transition to homothallism.</title>
        <authorList>
            <person name="Yamamoto K."/>
            <person name="Hamaji T."/>
            <person name="Kawai-Toyooka H."/>
            <person name="Matsuzaki R."/>
            <person name="Takahashi F."/>
            <person name="Nishimura Y."/>
            <person name="Kawachi M."/>
            <person name="Noguchi H."/>
            <person name="Minakuchi Y."/>
            <person name="Umen J.G."/>
            <person name="Toyoda A."/>
            <person name="Nozaki H."/>
        </authorList>
    </citation>
    <scope>NUCLEOTIDE SEQUENCE</scope>
    <source>
        <strain evidence="1">NIES-3786</strain>
    </source>
</reference>
<evidence type="ECO:0000313" key="2">
    <source>
        <dbReference type="Proteomes" id="UP000747110"/>
    </source>
</evidence>
<dbReference type="Gene3D" id="3.40.50.300">
    <property type="entry name" value="P-loop containing nucleotide triphosphate hydrolases"/>
    <property type="match status" value="1"/>
</dbReference>
<name>A0A8J4GMV4_9CHLO</name>
<keyword evidence="2" id="KW-1185">Reference proteome</keyword>
<sequence length="958" mass="100492">MAELVANSEIATVQQFRNEGGDHCEAASSLSEHASSDISAASSVADEMHRFSALPSTRPAKAANASTKGESRAPLFQPRAASPPTSGGLQTQTHLKVVVVGASNLGKTRFIADLIKVFGNASVHEQKSAWENLTKMPSPQRASSLNRSSSLSVTLDLYPEELIVNLPPLELPEGSGRVLCISMLDAPAYDVEPNQDIYLAKLLEYILWQRVVDYRAANSKGGGGHGRVDCALQPPRTILLCLYFLPPYEVVSRTDLVFMSALSQVAPLLPVIAVGPTILASGETLVSEERLEMIRLAVVAAMEAYVRNGKPAPIMSLEQPTGMRVDGSSLPPEAPFDVKLFMELLHFSMGDLVQSDETRFEHFRQCYEAYGNDLMCLLSELLEPYDNALRSSVATVVTTPAPVSSCTSAAADHREETTSRPQVSTAQELPKHPPMPPTPELLVSIKSRERDASAGSSAVVQHVPGAAAAAMAGSEIVAIPAATARTFPSGEMVRAAEELAAEAMAGREVESELERIVSAIEDIVEHLAASIQTEMRAEQLSGDCSTMAHRPEQGKITTGDAAATPGDVEQLAAAPGNKDEDATAVVHSIGQRALSAVAVDAATENDAAAVQSAVRRVFTVVIAKAATRENEVDVRSTIRRAVSAAIANVVTKEDEAAVQNTVHRVFTVVIANAAEKENEAAVRSMIRRALAATIGNAVMNEDEADVRAAAQRGCVAVTASSTPDSYVAGGVRGIAGWQQLVILTPSAAAAAVRRHARAVTRLVHQSLTALYDQLDVTRLAAAAACVAIADAARSSTTGGLRSSTAGNAHEDVAAIVRGVAHRAVAAVVASTDGAPATNAEKTKGEEVVAALVRRVIARIVERAAIDDASSAQGMDSAATAQRKGVLQRMRSLLASTALSRTGCSSGARTSCCSTRVEAFSPKCGPMGLSLGVGLGIGMVGLAAGTLVVLAVRHKQTHT</sequence>